<dbReference type="InterPro" id="IPR027470">
    <property type="entry name" value="Cation_efflux_CTD"/>
</dbReference>
<feature type="transmembrane region" description="Helical" evidence="9">
    <location>
        <begin position="202"/>
        <end position="223"/>
    </location>
</feature>
<feature type="domain" description="Cation efflux protein cytoplasmic" evidence="11">
    <location>
        <begin position="300"/>
        <end position="371"/>
    </location>
</feature>
<feature type="domain" description="Cation efflux protein transmembrane" evidence="10">
    <location>
        <begin position="100"/>
        <end position="290"/>
    </location>
</feature>
<comment type="similarity">
    <text evidence="2">Belongs to the cation diffusion facilitator (CDF) transporter (TC 2.A.4) family. SLC30A subfamily.</text>
</comment>
<name>A0A9P1IHT6_9PELO</name>
<evidence type="ECO:0000256" key="4">
    <source>
        <dbReference type="ARBA" id="ARBA00022692"/>
    </source>
</evidence>
<evidence type="ECO:0000256" key="8">
    <source>
        <dbReference type="SAM" id="MobiDB-lite"/>
    </source>
</evidence>
<feature type="compositionally biased region" description="Low complexity" evidence="8">
    <location>
        <begin position="1"/>
        <end position="10"/>
    </location>
</feature>
<dbReference type="NCBIfam" id="TIGR01297">
    <property type="entry name" value="CDF"/>
    <property type="match status" value="1"/>
</dbReference>
<evidence type="ECO:0000313" key="13">
    <source>
        <dbReference type="Proteomes" id="UP001152747"/>
    </source>
</evidence>
<evidence type="ECO:0000313" key="12">
    <source>
        <dbReference type="EMBL" id="CAI5444381.1"/>
    </source>
</evidence>
<feature type="region of interest" description="Disordered" evidence="8">
    <location>
        <begin position="1"/>
        <end position="38"/>
    </location>
</feature>
<dbReference type="GO" id="GO:0016020">
    <property type="term" value="C:membrane"/>
    <property type="evidence" value="ECO:0007669"/>
    <property type="project" value="InterPro"/>
</dbReference>
<evidence type="ECO:0000256" key="7">
    <source>
        <dbReference type="ARBA" id="ARBA00023136"/>
    </source>
</evidence>
<comment type="subcellular location">
    <subcellularLocation>
        <location evidence="1">Endomembrane system</location>
        <topology evidence="1">Multi-pass membrane protein</topology>
    </subcellularLocation>
</comment>
<dbReference type="InterPro" id="IPR027469">
    <property type="entry name" value="Cation_efflux_TMD_sf"/>
</dbReference>
<keyword evidence="6" id="KW-0406">Ion transport</keyword>
<evidence type="ECO:0000256" key="9">
    <source>
        <dbReference type="SAM" id="Phobius"/>
    </source>
</evidence>
<dbReference type="Pfam" id="PF16916">
    <property type="entry name" value="ZT_dimer"/>
    <property type="match status" value="1"/>
</dbReference>
<evidence type="ECO:0000256" key="1">
    <source>
        <dbReference type="ARBA" id="ARBA00004127"/>
    </source>
</evidence>
<keyword evidence="5 9" id="KW-1133">Transmembrane helix</keyword>
<evidence type="ECO:0000259" key="10">
    <source>
        <dbReference type="Pfam" id="PF01545"/>
    </source>
</evidence>
<feature type="transmembrane region" description="Helical" evidence="9">
    <location>
        <begin position="259"/>
        <end position="280"/>
    </location>
</feature>
<dbReference type="GO" id="GO:0012505">
    <property type="term" value="C:endomembrane system"/>
    <property type="evidence" value="ECO:0007669"/>
    <property type="project" value="UniProtKB-SubCell"/>
</dbReference>
<proteinExistence type="inferred from homology"/>
<evidence type="ECO:0000256" key="6">
    <source>
        <dbReference type="ARBA" id="ARBA00023065"/>
    </source>
</evidence>
<dbReference type="PANTHER" id="PTHR43840:SF49">
    <property type="entry name" value="CATION EFFLUX PROTEIN CYTOPLASMIC DOMAIN-CONTAINING PROTEIN"/>
    <property type="match status" value="1"/>
</dbReference>
<dbReference type="Gene3D" id="3.30.70.1350">
    <property type="entry name" value="Cation efflux protein, cytoplasmic domain"/>
    <property type="match status" value="1"/>
</dbReference>
<dbReference type="PANTHER" id="PTHR43840">
    <property type="entry name" value="MITOCHONDRIAL METAL TRANSPORTER 1-RELATED"/>
    <property type="match status" value="1"/>
</dbReference>
<evidence type="ECO:0000259" key="11">
    <source>
        <dbReference type="Pfam" id="PF16916"/>
    </source>
</evidence>
<evidence type="ECO:0008006" key="14">
    <source>
        <dbReference type="Google" id="ProtNLM"/>
    </source>
</evidence>
<dbReference type="Gene3D" id="1.20.1510.10">
    <property type="entry name" value="Cation efflux protein transmembrane domain"/>
    <property type="match status" value="1"/>
</dbReference>
<evidence type="ECO:0000256" key="5">
    <source>
        <dbReference type="ARBA" id="ARBA00022989"/>
    </source>
</evidence>
<dbReference type="InterPro" id="IPR036837">
    <property type="entry name" value="Cation_efflux_CTD_sf"/>
</dbReference>
<dbReference type="InterPro" id="IPR002524">
    <property type="entry name" value="Cation_efflux"/>
</dbReference>
<dbReference type="FunFam" id="3.30.70.1350:FF:000001">
    <property type="entry name" value="Metal tolerance protein 11"/>
    <property type="match status" value="1"/>
</dbReference>
<feature type="transmembrane region" description="Helical" evidence="9">
    <location>
        <begin position="95"/>
        <end position="116"/>
    </location>
</feature>
<dbReference type="FunFam" id="1.20.1510.10:FF:000005">
    <property type="entry name" value="Putative Cation diffusion facilitator 1"/>
    <property type="match status" value="1"/>
</dbReference>
<sequence length="385" mass="44096">MSENQSTTSETTDKKELLEEEEEDGRSNKGVSEYYQKQNEMLENFKNDSEQIEAFNRMKSRKNEENSVKTQDSLINRHQDNLKEEEKLNKAAKRLANITLGVNFTLMIAKIMASVLSGSMSIISSMVDSVVDLTSGLILSISNRMIRKRDPYLYPRGRTRLEPLALILISVIMGMASVQLIISSANRISDKLNNIADPLDVTYITVGIMLTTVCTKFLLFMICQKYKSNPSIKVLAMDHRNDCISNLMTLGCAWMGKNYWYYMDPIGAILVSFYILYTWIRTGRTHALMLSGKSAAPEFINRIIKVGIDHDKRITHIDTVYVYHFGLKFLVEMHIVLDQKMPLKEAHDIAESLQTNIESLPEVERAFVHTDYDFTHHPHDEHKNV</sequence>
<dbReference type="InterPro" id="IPR058533">
    <property type="entry name" value="Cation_efflux_TM"/>
</dbReference>
<dbReference type="SUPFAM" id="SSF160240">
    <property type="entry name" value="Cation efflux protein cytoplasmic domain-like"/>
    <property type="match status" value="1"/>
</dbReference>
<gene>
    <name evidence="12" type="ORF">CAMP_LOCUS7018</name>
</gene>
<dbReference type="SUPFAM" id="SSF161111">
    <property type="entry name" value="Cation efflux protein transmembrane domain-like"/>
    <property type="match status" value="1"/>
</dbReference>
<keyword evidence="7 9" id="KW-0472">Membrane</keyword>
<evidence type="ECO:0000256" key="3">
    <source>
        <dbReference type="ARBA" id="ARBA00022448"/>
    </source>
</evidence>
<organism evidence="12 13">
    <name type="scientific">Caenorhabditis angaria</name>
    <dbReference type="NCBI Taxonomy" id="860376"/>
    <lineage>
        <taxon>Eukaryota</taxon>
        <taxon>Metazoa</taxon>
        <taxon>Ecdysozoa</taxon>
        <taxon>Nematoda</taxon>
        <taxon>Chromadorea</taxon>
        <taxon>Rhabditida</taxon>
        <taxon>Rhabditina</taxon>
        <taxon>Rhabditomorpha</taxon>
        <taxon>Rhabditoidea</taxon>
        <taxon>Rhabditidae</taxon>
        <taxon>Peloderinae</taxon>
        <taxon>Caenorhabditis</taxon>
    </lineage>
</organism>
<dbReference type="AlphaFoldDB" id="A0A9P1IHT6"/>
<comment type="caution">
    <text evidence="12">The sequence shown here is derived from an EMBL/GenBank/DDBJ whole genome shotgun (WGS) entry which is preliminary data.</text>
</comment>
<keyword evidence="3" id="KW-0813">Transport</keyword>
<keyword evidence="13" id="KW-1185">Reference proteome</keyword>
<keyword evidence="4 9" id="KW-0812">Transmembrane</keyword>
<protein>
    <recommendedName>
        <fullName evidence="14">Cation efflux protein cytoplasmic domain-containing protein</fullName>
    </recommendedName>
</protein>
<feature type="transmembrane region" description="Helical" evidence="9">
    <location>
        <begin position="163"/>
        <end position="182"/>
    </location>
</feature>
<dbReference type="InterPro" id="IPR050291">
    <property type="entry name" value="CDF_Transporter"/>
</dbReference>
<dbReference type="Pfam" id="PF01545">
    <property type="entry name" value="Cation_efflux"/>
    <property type="match status" value="1"/>
</dbReference>
<dbReference type="Proteomes" id="UP001152747">
    <property type="component" value="Unassembled WGS sequence"/>
</dbReference>
<evidence type="ECO:0000256" key="2">
    <source>
        <dbReference type="ARBA" id="ARBA00008873"/>
    </source>
</evidence>
<dbReference type="OrthoDB" id="78296at2759"/>
<feature type="transmembrane region" description="Helical" evidence="9">
    <location>
        <begin position="122"/>
        <end position="142"/>
    </location>
</feature>
<accession>A0A9P1IHT6</accession>
<reference evidence="12" key="1">
    <citation type="submission" date="2022-11" db="EMBL/GenBank/DDBJ databases">
        <authorList>
            <person name="Kikuchi T."/>
        </authorList>
    </citation>
    <scope>NUCLEOTIDE SEQUENCE</scope>
    <source>
        <strain evidence="12">PS1010</strain>
    </source>
</reference>
<dbReference type="GO" id="GO:0008324">
    <property type="term" value="F:monoatomic cation transmembrane transporter activity"/>
    <property type="evidence" value="ECO:0007669"/>
    <property type="project" value="InterPro"/>
</dbReference>
<dbReference type="EMBL" id="CANHGI010000003">
    <property type="protein sequence ID" value="CAI5444381.1"/>
    <property type="molecule type" value="Genomic_DNA"/>
</dbReference>